<keyword evidence="9" id="KW-1185">Reference proteome</keyword>
<dbReference type="PANTHER" id="PTHR23513">
    <property type="entry name" value="INTEGRAL MEMBRANE EFFLUX PROTEIN-RELATED"/>
    <property type="match status" value="1"/>
</dbReference>
<feature type="transmembrane region" description="Helical" evidence="7">
    <location>
        <begin position="143"/>
        <end position="162"/>
    </location>
</feature>
<comment type="caution">
    <text evidence="8">The sequence shown here is derived from an EMBL/GenBank/DDBJ whole genome shotgun (WGS) entry which is preliminary data.</text>
</comment>
<evidence type="ECO:0000313" key="9">
    <source>
        <dbReference type="Proteomes" id="UP001144256"/>
    </source>
</evidence>
<proteinExistence type="predicted"/>
<feature type="transmembrane region" description="Helical" evidence="7">
    <location>
        <begin position="306"/>
        <end position="328"/>
    </location>
</feature>
<dbReference type="CDD" id="cd06173">
    <property type="entry name" value="MFS_MefA_like"/>
    <property type="match status" value="1"/>
</dbReference>
<evidence type="ECO:0000256" key="7">
    <source>
        <dbReference type="SAM" id="Phobius"/>
    </source>
</evidence>
<dbReference type="AlphaFoldDB" id="A0A9W6DGZ3"/>
<dbReference type="Pfam" id="PF05977">
    <property type="entry name" value="MFS_3"/>
    <property type="match status" value="1"/>
</dbReference>
<gene>
    <name evidence="8" type="ORF">SH1V18_34130</name>
</gene>
<dbReference type="GO" id="GO:0005886">
    <property type="term" value="C:plasma membrane"/>
    <property type="evidence" value="ECO:0007669"/>
    <property type="project" value="UniProtKB-SubCell"/>
</dbReference>
<dbReference type="InterPro" id="IPR036259">
    <property type="entry name" value="MFS_trans_sf"/>
</dbReference>
<keyword evidence="2" id="KW-0813">Transport</keyword>
<dbReference type="InterPro" id="IPR010290">
    <property type="entry name" value="TM_effector"/>
</dbReference>
<feature type="transmembrane region" description="Helical" evidence="7">
    <location>
        <begin position="71"/>
        <end position="89"/>
    </location>
</feature>
<keyword evidence="6 7" id="KW-0472">Membrane</keyword>
<accession>A0A9W6DGZ3</accession>
<dbReference type="SUPFAM" id="SSF103473">
    <property type="entry name" value="MFS general substrate transporter"/>
    <property type="match status" value="1"/>
</dbReference>
<feature type="transmembrane region" description="Helical" evidence="7">
    <location>
        <begin position="340"/>
        <end position="362"/>
    </location>
</feature>
<feature type="transmembrane region" description="Helical" evidence="7">
    <location>
        <begin position="168"/>
        <end position="189"/>
    </location>
</feature>
<dbReference type="PANTHER" id="PTHR23513:SF11">
    <property type="entry name" value="STAPHYLOFERRIN A TRANSPORTER"/>
    <property type="match status" value="1"/>
</dbReference>
<evidence type="ECO:0000256" key="5">
    <source>
        <dbReference type="ARBA" id="ARBA00022989"/>
    </source>
</evidence>
<evidence type="ECO:0000256" key="2">
    <source>
        <dbReference type="ARBA" id="ARBA00022448"/>
    </source>
</evidence>
<evidence type="ECO:0000313" key="8">
    <source>
        <dbReference type="EMBL" id="GKX30933.1"/>
    </source>
</evidence>
<evidence type="ECO:0000256" key="6">
    <source>
        <dbReference type="ARBA" id="ARBA00023136"/>
    </source>
</evidence>
<sequence length="389" mass="43316">MKYKNNILLVSGNAVSKMGNNIQRIALNSWLISVSRNASLLGWISAVTYIPLLLFNFVAGYLADNKNKKRIIVITDFISAVVCLIFALCVDVSKIYIPLILVVNITLSICNAMFSPSLRALIPAIISRETLKKTNAVLTNLSELIKIIAPALTAYLLTLNFITIKTLFIINSASFLLSSISEMFIDYTYNKADTKSSFKDLFVNIKEGFYYLKSHTTIFKLIIFAMITNLFLSGYDVLLPYYSNVVLNDPKLYGIALSFEAAGAIIASLAVYLSKNKEVDPIDIIKTTIPQALSLLIAAISHPYALMLSVFLFGYFLAKFNVLFFTYLQLYCDEKYLGRVFAVNFTLVGILIPVGNIAFGYISEILSNYTFIIISAGILISSILLIRKK</sequence>
<feature type="transmembrane region" description="Helical" evidence="7">
    <location>
        <begin position="252"/>
        <end position="272"/>
    </location>
</feature>
<keyword evidence="4 7" id="KW-0812">Transmembrane</keyword>
<feature type="transmembrane region" description="Helical" evidence="7">
    <location>
        <begin position="368"/>
        <end position="386"/>
    </location>
</feature>
<dbReference type="Proteomes" id="UP001144256">
    <property type="component" value="Unassembled WGS sequence"/>
</dbReference>
<name>A0A9W6DGZ3_9FIRM</name>
<feature type="transmembrane region" description="Helical" evidence="7">
    <location>
        <begin position="210"/>
        <end position="232"/>
    </location>
</feature>
<evidence type="ECO:0000256" key="1">
    <source>
        <dbReference type="ARBA" id="ARBA00004651"/>
    </source>
</evidence>
<feature type="transmembrane region" description="Helical" evidence="7">
    <location>
        <begin position="40"/>
        <end position="59"/>
    </location>
</feature>
<reference evidence="8" key="1">
    <citation type="submission" date="2022-06" db="EMBL/GenBank/DDBJ databases">
        <title>Vallitalea longa sp. nov., an anaerobic bacterium isolated from marine sediment.</title>
        <authorList>
            <person name="Hirano S."/>
            <person name="Terahara T."/>
            <person name="Mori K."/>
            <person name="Hamada M."/>
            <person name="Matsumoto R."/>
            <person name="Kobayashi T."/>
        </authorList>
    </citation>
    <scope>NUCLEOTIDE SEQUENCE</scope>
    <source>
        <strain evidence="8">SH18-1</strain>
    </source>
</reference>
<dbReference type="Gene3D" id="1.20.1250.20">
    <property type="entry name" value="MFS general substrate transporter like domains"/>
    <property type="match status" value="1"/>
</dbReference>
<evidence type="ECO:0000256" key="3">
    <source>
        <dbReference type="ARBA" id="ARBA00022475"/>
    </source>
</evidence>
<dbReference type="EMBL" id="BRLB01000012">
    <property type="protein sequence ID" value="GKX30933.1"/>
    <property type="molecule type" value="Genomic_DNA"/>
</dbReference>
<dbReference type="RefSeq" id="WP_281817510.1">
    <property type="nucleotide sequence ID" value="NZ_BRLB01000012.1"/>
</dbReference>
<protein>
    <submittedName>
        <fullName evidence="8">MFS transporter</fullName>
    </submittedName>
</protein>
<keyword evidence="5 7" id="KW-1133">Transmembrane helix</keyword>
<organism evidence="8 9">
    <name type="scientific">Vallitalea longa</name>
    <dbReference type="NCBI Taxonomy" id="2936439"/>
    <lineage>
        <taxon>Bacteria</taxon>
        <taxon>Bacillati</taxon>
        <taxon>Bacillota</taxon>
        <taxon>Clostridia</taxon>
        <taxon>Lachnospirales</taxon>
        <taxon>Vallitaleaceae</taxon>
        <taxon>Vallitalea</taxon>
    </lineage>
</organism>
<evidence type="ECO:0000256" key="4">
    <source>
        <dbReference type="ARBA" id="ARBA00022692"/>
    </source>
</evidence>
<comment type="subcellular location">
    <subcellularLocation>
        <location evidence="1">Cell membrane</location>
        <topology evidence="1">Multi-pass membrane protein</topology>
    </subcellularLocation>
</comment>
<feature type="transmembrane region" description="Helical" evidence="7">
    <location>
        <begin position="95"/>
        <end position="122"/>
    </location>
</feature>
<keyword evidence="3" id="KW-1003">Cell membrane</keyword>